<name>A0A1M6W0Q4_9BACT</name>
<organism evidence="4 5">
    <name type="scientific">Chitinophaga jiangningensis</name>
    <dbReference type="NCBI Taxonomy" id="1419482"/>
    <lineage>
        <taxon>Bacteria</taxon>
        <taxon>Pseudomonadati</taxon>
        <taxon>Bacteroidota</taxon>
        <taxon>Chitinophagia</taxon>
        <taxon>Chitinophagales</taxon>
        <taxon>Chitinophagaceae</taxon>
        <taxon>Chitinophaga</taxon>
    </lineage>
</organism>
<dbReference type="Proteomes" id="UP000184420">
    <property type="component" value="Unassembled WGS sequence"/>
</dbReference>
<dbReference type="CDD" id="cd09604">
    <property type="entry name" value="M1_APN_like"/>
    <property type="match status" value="1"/>
</dbReference>
<dbReference type="InterPro" id="IPR014782">
    <property type="entry name" value="Peptidase_M1_dom"/>
</dbReference>
<dbReference type="Pfam" id="PF01433">
    <property type="entry name" value="Peptidase_M1"/>
    <property type="match status" value="1"/>
</dbReference>
<dbReference type="InterPro" id="IPR027268">
    <property type="entry name" value="Peptidase_M4/M1_CTD_sf"/>
</dbReference>
<dbReference type="SUPFAM" id="SSF55486">
    <property type="entry name" value="Metalloproteases ('zincins'), catalytic domain"/>
    <property type="match status" value="1"/>
</dbReference>
<feature type="binding site" evidence="2">
    <location>
        <position position="369"/>
    </location>
    <ligand>
        <name>Zn(2+)</name>
        <dbReference type="ChEBI" id="CHEBI:29105"/>
        <note>catalytic</note>
    </ligand>
</feature>
<comment type="cofactor">
    <cofactor evidence="2">
        <name>Zn(2+)</name>
        <dbReference type="ChEBI" id="CHEBI:29105"/>
    </cofactor>
    <text evidence="2">Binds 1 zinc ion per subunit.</text>
</comment>
<dbReference type="PANTHER" id="PTHR45726:SF3">
    <property type="entry name" value="LEUKOTRIENE A-4 HYDROLASE"/>
    <property type="match status" value="1"/>
</dbReference>
<evidence type="ECO:0000256" key="2">
    <source>
        <dbReference type="PIRSR" id="PIRSR634015-3"/>
    </source>
</evidence>
<keyword evidence="2" id="KW-0862">Zinc</keyword>
<feature type="active site" description="Proton acceptor" evidence="1">
    <location>
        <position position="370"/>
    </location>
</feature>
<evidence type="ECO:0000256" key="1">
    <source>
        <dbReference type="PIRSR" id="PIRSR634015-1"/>
    </source>
</evidence>
<dbReference type="RefSeq" id="WP_178372065.1">
    <property type="nucleotide sequence ID" value="NZ_FRBL01000001.1"/>
</dbReference>
<gene>
    <name evidence="4" type="ORF">SAMN05444266_101440</name>
</gene>
<dbReference type="InterPro" id="IPR034015">
    <property type="entry name" value="M1_LTA4H"/>
</dbReference>
<sequence length="629" mass="72381">MKHPVIGGCLAMALATGSWLQLQAQSDRWQQRVKYTMDIKVDAPANKFTGKQHLEYYNNSPDTLKKVFYHLYWNAFQPNSMMDVRSRELGKVVIGKSKSGTDVLDWDGRVRDRIANLKPDEIGYQKIISLKRDGKPQAFNVVETILEVPLDKPILPNSKAEFDMEFESQVPVQIRRSGRNNAEGVDFSMAQWYPKMAEYDYEGWHPTPYIAREFYGVWGDYDVTIHMDRKYTIAATGYLQNPDVMGHGYGKPGAMVKRPAGDIQTWRFIAPNVHDFVWAADTEYKHITQEVDGFTAHFFYIENDKTRDTWPALAKAIPKAYAYIKKHYGAYPYKQYSFIQGGDGGMEYPMATLILGNGTAAGLYGVAMHEWMHSWYQGMLATNESLYPWMDEGFTTFAEENTIYNTVDSLKGKWPMEDTYNGYFRLAKSGFEEPATTHSDHYSSNYGYSNNAYRKGAVFLEQLGYVIGAQVRDSGLIRYYNEWRFKHPNANDFVRVMEKESGIQLDWYKQYLINSTKHIDYGIDSVAANGNKTTIRLRRIGEFPMPVDLLVTDKSGNKTMYYIPLSIMFGEKPNEDPSVKRVVKPGWFWTHPTYEVEVELPFNQIKAIEIDPSQRLADLDRRNNKAVAE</sequence>
<accession>A0A1M6W0Q4</accession>
<feature type="active site" description="Proton donor" evidence="1">
    <location>
        <position position="453"/>
    </location>
</feature>
<feature type="binding site" evidence="2">
    <location>
        <position position="373"/>
    </location>
    <ligand>
        <name>Zn(2+)</name>
        <dbReference type="ChEBI" id="CHEBI:29105"/>
        <note>catalytic</note>
    </ligand>
</feature>
<dbReference type="AlphaFoldDB" id="A0A1M6W0Q4"/>
<keyword evidence="5" id="KW-1185">Reference proteome</keyword>
<keyword evidence="2" id="KW-0479">Metal-binding</keyword>
<protein>
    <recommendedName>
        <fullName evidence="3">Peptidase M1 membrane alanine aminopeptidase domain-containing protein</fullName>
    </recommendedName>
</protein>
<dbReference type="PANTHER" id="PTHR45726">
    <property type="entry name" value="LEUKOTRIENE A-4 HYDROLASE"/>
    <property type="match status" value="1"/>
</dbReference>
<dbReference type="Gene3D" id="1.10.390.10">
    <property type="entry name" value="Neutral Protease Domain 2"/>
    <property type="match status" value="1"/>
</dbReference>
<dbReference type="STRING" id="1419482.SAMN05444266_101440"/>
<dbReference type="GO" id="GO:0008237">
    <property type="term" value="F:metallopeptidase activity"/>
    <property type="evidence" value="ECO:0007669"/>
    <property type="project" value="InterPro"/>
</dbReference>
<feature type="binding site" evidence="2">
    <location>
        <position position="392"/>
    </location>
    <ligand>
        <name>Zn(2+)</name>
        <dbReference type="ChEBI" id="CHEBI:29105"/>
        <note>catalytic</note>
    </ligand>
</feature>
<evidence type="ECO:0000313" key="4">
    <source>
        <dbReference type="EMBL" id="SHK87362.1"/>
    </source>
</evidence>
<dbReference type="GO" id="GO:0008270">
    <property type="term" value="F:zinc ion binding"/>
    <property type="evidence" value="ECO:0007669"/>
    <property type="project" value="InterPro"/>
</dbReference>
<evidence type="ECO:0000259" key="3">
    <source>
        <dbReference type="Pfam" id="PF01433"/>
    </source>
</evidence>
<evidence type="ECO:0000313" key="5">
    <source>
        <dbReference type="Proteomes" id="UP000184420"/>
    </source>
</evidence>
<proteinExistence type="predicted"/>
<feature type="domain" description="Peptidase M1 membrane alanine aminopeptidase" evidence="3">
    <location>
        <begin position="365"/>
        <end position="506"/>
    </location>
</feature>
<reference evidence="4 5" key="1">
    <citation type="submission" date="2016-11" db="EMBL/GenBank/DDBJ databases">
        <authorList>
            <person name="Jaros S."/>
            <person name="Januszkiewicz K."/>
            <person name="Wedrychowicz H."/>
        </authorList>
    </citation>
    <scope>NUCLEOTIDE SEQUENCE [LARGE SCALE GENOMIC DNA]</scope>
    <source>
        <strain evidence="4 5">DSM 27406</strain>
    </source>
</reference>
<dbReference type="EMBL" id="FRBL01000001">
    <property type="protein sequence ID" value="SHK87362.1"/>
    <property type="molecule type" value="Genomic_DNA"/>
</dbReference>